<accession>A0AAV4N241</accession>
<evidence type="ECO:0000313" key="1">
    <source>
        <dbReference type="EMBL" id="GIX78907.1"/>
    </source>
</evidence>
<proteinExistence type="predicted"/>
<reference evidence="1 2" key="1">
    <citation type="submission" date="2021-06" db="EMBL/GenBank/DDBJ databases">
        <title>Caerostris extrusa draft genome.</title>
        <authorList>
            <person name="Kono N."/>
            <person name="Arakawa K."/>
        </authorList>
    </citation>
    <scope>NUCLEOTIDE SEQUENCE [LARGE SCALE GENOMIC DNA]</scope>
</reference>
<sequence>MVVCTPCLEKVIIVPTREETLSRDLSDIRNSILLEDFLQSGRTPDGLVPDINSNSFLSTTPSASTSSGTTGLPKGPVHSAGVGWSLWDYPLSSLALGVKIFLYNGSPYFNRKGSNIWDIFSQYKVSFAFLATSMIDKSHRSFGAFSGFDFNTPSYGGEIQAPALGVDIRCYDFNGIWSQNDECWINPKTNGIIVIGRSDDTLKQNGERFGSGDIYFAIHQMEELQDYLCVGQDGCDGDTRAVLFVKTEKKDTLSHHS</sequence>
<dbReference type="PANTHER" id="PTHR42921">
    <property type="entry name" value="ACETOACETYL-COA SYNTHETASE"/>
    <property type="match status" value="1"/>
</dbReference>
<dbReference type="PANTHER" id="PTHR42921:SF1">
    <property type="entry name" value="ACETOACETYL-COA SYNTHETASE"/>
    <property type="match status" value="1"/>
</dbReference>
<comment type="caution">
    <text evidence="1">The sequence shown here is derived from an EMBL/GenBank/DDBJ whole genome shotgun (WGS) entry which is preliminary data.</text>
</comment>
<gene>
    <name evidence="1" type="primary">aacs</name>
    <name evidence="1" type="ORF">CEXT_550311</name>
</gene>
<protein>
    <submittedName>
        <fullName evidence="1">Acetoacetyl-CoA synthetase</fullName>
    </submittedName>
</protein>
<name>A0AAV4N241_CAEEX</name>
<keyword evidence="2" id="KW-1185">Reference proteome</keyword>
<organism evidence="1 2">
    <name type="scientific">Caerostris extrusa</name>
    <name type="common">Bark spider</name>
    <name type="synonym">Caerostris bankana</name>
    <dbReference type="NCBI Taxonomy" id="172846"/>
    <lineage>
        <taxon>Eukaryota</taxon>
        <taxon>Metazoa</taxon>
        <taxon>Ecdysozoa</taxon>
        <taxon>Arthropoda</taxon>
        <taxon>Chelicerata</taxon>
        <taxon>Arachnida</taxon>
        <taxon>Araneae</taxon>
        <taxon>Araneomorphae</taxon>
        <taxon>Entelegynae</taxon>
        <taxon>Araneoidea</taxon>
        <taxon>Araneidae</taxon>
        <taxon>Caerostris</taxon>
    </lineage>
</organism>
<dbReference type="GO" id="GO:0030729">
    <property type="term" value="F:acetoacetate-CoA ligase activity"/>
    <property type="evidence" value="ECO:0007669"/>
    <property type="project" value="TreeGrafter"/>
</dbReference>
<evidence type="ECO:0000313" key="2">
    <source>
        <dbReference type="Proteomes" id="UP001054945"/>
    </source>
</evidence>
<dbReference type="EMBL" id="BPLR01020448">
    <property type="protein sequence ID" value="GIX78907.1"/>
    <property type="molecule type" value="Genomic_DNA"/>
</dbReference>
<dbReference type="Proteomes" id="UP001054945">
    <property type="component" value="Unassembled WGS sequence"/>
</dbReference>
<dbReference type="SUPFAM" id="SSF56801">
    <property type="entry name" value="Acetyl-CoA synthetase-like"/>
    <property type="match status" value="1"/>
</dbReference>
<dbReference type="AlphaFoldDB" id="A0AAV4N241"/>